<keyword evidence="2" id="KW-1185">Reference proteome</keyword>
<evidence type="ECO:0000313" key="1">
    <source>
        <dbReference type="EMBL" id="KZT40304.1"/>
    </source>
</evidence>
<proteinExistence type="predicted"/>
<gene>
    <name evidence="1" type="ORF">SISSUDRAFT_524582</name>
</gene>
<dbReference type="EMBL" id="KV428034">
    <property type="protein sequence ID" value="KZT40304.1"/>
    <property type="molecule type" value="Genomic_DNA"/>
</dbReference>
<reference evidence="1 2" key="1">
    <citation type="journal article" date="2016" name="Mol. Biol. Evol.">
        <title>Comparative Genomics of Early-Diverging Mushroom-Forming Fungi Provides Insights into the Origins of Lignocellulose Decay Capabilities.</title>
        <authorList>
            <person name="Nagy L.G."/>
            <person name="Riley R."/>
            <person name="Tritt A."/>
            <person name="Adam C."/>
            <person name="Daum C."/>
            <person name="Floudas D."/>
            <person name="Sun H."/>
            <person name="Yadav J.S."/>
            <person name="Pangilinan J."/>
            <person name="Larsson K.H."/>
            <person name="Matsuura K."/>
            <person name="Barry K."/>
            <person name="Labutti K."/>
            <person name="Kuo R."/>
            <person name="Ohm R.A."/>
            <person name="Bhattacharya S.S."/>
            <person name="Shirouzu T."/>
            <person name="Yoshinaga Y."/>
            <person name="Martin F.M."/>
            <person name="Grigoriev I.V."/>
            <person name="Hibbett D.S."/>
        </authorList>
    </citation>
    <scope>NUCLEOTIDE SEQUENCE [LARGE SCALE GENOMIC DNA]</scope>
    <source>
        <strain evidence="1 2">HHB10207 ss-3</strain>
    </source>
</reference>
<protein>
    <submittedName>
        <fullName evidence="1">Uncharacterized protein</fullName>
    </submittedName>
</protein>
<organism evidence="1 2">
    <name type="scientific">Sistotremastrum suecicum HHB10207 ss-3</name>
    <dbReference type="NCBI Taxonomy" id="1314776"/>
    <lineage>
        <taxon>Eukaryota</taxon>
        <taxon>Fungi</taxon>
        <taxon>Dikarya</taxon>
        <taxon>Basidiomycota</taxon>
        <taxon>Agaricomycotina</taxon>
        <taxon>Agaricomycetes</taxon>
        <taxon>Sistotremastrales</taxon>
        <taxon>Sistotremastraceae</taxon>
        <taxon>Sistotremastrum</taxon>
    </lineage>
</organism>
<sequence>MASTSSHLVLLAELPNLPTSLGLSNDTILNLAKFLPKSSEIDDEDFPYYVAVDPACIFCRITDAKLCIGKKTGCCWRCSNEGLRCTRVSWLSQGGESSKQAQYGSAAALEPSESPSGFCGNPGKREPGDTCIEVTQLDAKKGGTLGTSVGQTKISLVNDFIIVEQSPDKAGATATRF</sequence>
<evidence type="ECO:0000313" key="2">
    <source>
        <dbReference type="Proteomes" id="UP000076798"/>
    </source>
</evidence>
<accession>A0A166F5J5</accession>
<dbReference type="Proteomes" id="UP000076798">
    <property type="component" value="Unassembled WGS sequence"/>
</dbReference>
<name>A0A166F5J5_9AGAM</name>
<dbReference type="AlphaFoldDB" id="A0A166F5J5"/>